<dbReference type="RefSeq" id="WP_070235323.1">
    <property type="nucleotide sequence ID" value="NZ_CP017478.1"/>
</dbReference>
<protein>
    <recommendedName>
        <fullName evidence="3">Secretion system C-terminal sorting domain-containing protein</fullName>
    </recommendedName>
</protein>
<organism evidence="4 5">
    <name type="scientific">Urechidicola croceus</name>
    <dbReference type="NCBI Taxonomy" id="1850246"/>
    <lineage>
        <taxon>Bacteria</taxon>
        <taxon>Pseudomonadati</taxon>
        <taxon>Bacteroidota</taxon>
        <taxon>Flavobacteriia</taxon>
        <taxon>Flavobacteriales</taxon>
        <taxon>Flavobacteriaceae</taxon>
        <taxon>Urechidicola</taxon>
    </lineage>
</organism>
<proteinExistence type="predicted"/>
<dbReference type="EMBL" id="CP017478">
    <property type="protein sequence ID" value="AOW19193.1"/>
    <property type="molecule type" value="Genomic_DNA"/>
</dbReference>
<feature type="domain" description="Secretion system C-terminal sorting" evidence="3">
    <location>
        <begin position="482"/>
        <end position="543"/>
    </location>
</feature>
<accession>A0A1D8P3P8</accession>
<dbReference type="KEGG" id="lul:LPB138_00160"/>
<evidence type="ECO:0000259" key="3">
    <source>
        <dbReference type="Pfam" id="PF18962"/>
    </source>
</evidence>
<dbReference type="InterPro" id="IPR026444">
    <property type="entry name" value="Secre_tail"/>
</dbReference>
<sequence length="552" mass="58675">MKKLLLLFLVTLFTLSNSYAQCEYSLLMADTYGDGWNGNTIDVLVDGLVVLDDVTLDNGYDGSIPIPVVDGQEITTVWNAGGEYGYETSYTITDNIGTSVGSESEADISTAIVVACQAIPDPPSNISCATADTITCGETISTNSLGSTATSEGIGCLMGENGVWYTFLGTGFEMTLTVDASFDHRIGLAEGECGSEQVNIACVDSSIATETYTFESTQDMVYYVYIAHYSSAGTSTGDIDITLDCATCVIPTATYTIVDDCETSGGFLIDVDITDLGSATSLDVFDGTTTIEITDTGVEQFGPYALETEVNFTITNNQDTTCEILSPTLTKIACSPTNDDCSNAKSFLSLPFSDTLDASGATNNAGFIAECGFGMNDGVWYTFTPISDGVVDIVVENVDGWDPEVAVYTGSCGTFTCVDSVDDGGADVSETISGMDVTNGVQYWINIGYYGGSTDSQEGLFTLNVSGTGLSVEDNIIEGFSIYPNPVNDVLRFAAQDNIDEISVYNLLGQEVLRTQPKVLNTQVDMTKLPTGMYVVKVKVGQQLGSYRVVKE</sequence>
<evidence type="ECO:0000313" key="5">
    <source>
        <dbReference type="Proteomes" id="UP000176050"/>
    </source>
</evidence>
<dbReference type="Proteomes" id="UP000176050">
    <property type="component" value="Chromosome"/>
</dbReference>
<name>A0A1D8P3P8_9FLAO</name>
<feature type="chain" id="PRO_5009110719" description="Secretion system C-terminal sorting domain-containing protein" evidence="2">
    <location>
        <begin position="21"/>
        <end position="552"/>
    </location>
</feature>
<evidence type="ECO:0000256" key="2">
    <source>
        <dbReference type="SAM" id="SignalP"/>
    </source>
</evidence>
<gene>
    <name evidence="4" type="ORF">LPB138_00160</name>
</gene>
<dbReference type="NCBIfam" id="TIGR04183">
    <property type="entry name" value="Por_Secre_tail"/>
    <property type="match status" value="1"/>
</dbReference>
<keyword evidence="5" id="KW-1185">Reference proteome</keyword>
<reference evidence="4 5" key="1">
    <citation type="submission" date="2016-10" db="EMBL/GenBank/DDBJ databases">
        <title>Lutibacter sp. LPB0138, isolated from marine gastropod.</title>
        <authorList>
            <person name="Kim E."/>
            <person name="Yi H."/>
        </authorList>
    </citation>
    <scope>NUCLEOTIDE SEQUENCE [LARGE SCALE GENOMIC DNA]</scope>
    <source>
        <strain evidence="4 5">LPB0138</strain>
    </source>
</reference>
<dbReference type="AlphaFoldDB" id="A0A1D8P3P8"/>
<dbReference type="Pfam" id="PF18962">
    <property type="entry name" value="Por_Secre_tail"/>
    <property type="match status" value="1"/>
</dbReference>
<keyword evidence="1 2" id="KW-0732">Signal</keyword>
<evidence type="ECO:0000256" key="1">
    <source>
        <dbReference type="ARBA" id="ARBA00022729"/>
    </source>
</evidence>
<dbReference type="OrthoDB" id="1401747at2"/>
<dbReference type="STRING" id="1850246.LPB138_00160"/>
<evidence type="ECO:0000313" key="4">
    <source>
        <dbReference type="EMBL" id="AOW19193.1"/>
    </source>
</evidence>
<feature type="signal peptide" evidence="2">
    <location>
        <begin position="1"/>
        <end position="20"/>
    </location>
</feature>